<sequence length="197" mass="22727">MKKSVVLLFLFFISVASAQRFDVLSGKVSNLKGIAAYNVTFDYTNLKVDGFETEEAYLADKMDKRKEVEGESEKFRKDWYKDRENKYEPKFMEYFNKRFEKGEIKCEKNSDLQYTMSIKTTWIYPGYSVVAAAQPAKISAVITIVETANPKNILVEMEFDKSIGLAQGTFEFDQGDRIAGAYEKLAKNMVMQLKRFL</sequence>
<evidence type="ECO:0008006" key="4">
    <source>
        <dbReference type="Google" id="ProtNLM"/>
    </source>
</evidence>
<gene>
    <name evidence="2" type="ORF">DB891_09025</name>
</gene>
<comment type="caution">
    <text evidence="2">The sequence shown here is derived from an EMBL/GenBank/DDBJ whole genome shotgun (WGS) entry which is preliminary data.</text>
</comment>
<evidence type="ECO:0000256" key="1">
    <source>
        <dbReference type="SAM" id="SignalP"/>
    </source>
</evidence>
<name>A0A2U1JVU4_9FLAO</name>
<evidence type="ECO:0000313" key="3">
    <source>
        <dbReference type="Proteomes" id="UP000245618"/>
    </source>
</evidence>
<accession>A0A2U1JVU4</accession>
<reference evidence="2 3" key="1">
    <citation type="submission" date="2018-04" db="EMBL/GenBank/DDBJ databases">
        <title>Flavobacterium sp. nov., isolated from glacier ice.</title>
        <authorList>
            <person name="Liu Q."/>
            <person name="Xin Y.-H."/>
        </authorList>
    </citation>
    <scope>NUCLEOTIDE SEQUENCE [LARGE SCALE GENOMIC DNA]</scope>
    <source>
        <strain evidence="2 3">LB2P30</strain>
    </source>
</reference>
<evidence type="ECO:0000313" key="2">
    <source>
        <dbReference type="EMBL" id="PWA09079.1"/>
    </source>
</evidence>
<organism evidence="2 3">
    <name type="scientific">Flavobacterium laiguense</name>
    <dbReference type="NCBI Taxonomy" id="2169409"/>
    <lineage>
        <taxon>Bacteria</taxon>
        <taxon>Pseudomonadati</taxon>
        <taxon>Bacteroidota</taxon>
        <taxon>Flavobacteriia</taxon>
        <taxon>Flavobacteriales</taxon>
        <taxon>Flavobacteriaceae</taxon>
        <taxon>Flavobacterium</taxon>
    </lineage>
</organism>
<proteinExistence type="predicted"/>
<keyword evidence="3" id="KW-1185">Reference proteome</keyword>
<keyword evidence="1" id="KW-0732">Signal</keyword>
<feature type="signal peptide" evidence="1">
    <location>
        <begin position="1"/>
        <end position="18"/>
    </location>
</feature>
<dbReference type="OrthoDB" id="1151160at2"/>
<dbReference type="RefSeq" id="WP_116762733.1">
    <property type="nucleotide sequence ID" value="NZ_QCZH01000008.1"/>
</dbReference>
<feature type="chain" id="PRO_5015593693" description="DUF4468 domain-containing protein" evidence="1">
    <location>
        <begin position="19"/>
        <end position="197"/>
    </location>
</feature>
<dbReference type="Proteomes" id="UP000245618">
    <property type="component" value="Unassembled WGS sequence"/>
</dbReference>
<dbReference type="AlphaFoldDB" id="A0A2U1JVU4"/>
<protein>
    <recommendedName>
        <fullName evidence="4">DUF4468 domain-containing protein</fullName>
    </recommendedName>
</protein>
<dbReference type="EMBL" id="QCZH01000008">
    <property type="protein sequence ID" value="PWA09079.1"/>
    <property type="molecule type" value="Genomic_DNA"/>
</dbReference>